<feature type="compositionally biased region" description="Basic and acidic residues" evidence="1">
    <location>
        <begin position="11"/>
        <end position="40"/>
    </location>
</feature>
<reference evidence="2 3" key="1">
    <citation type="submission" date="2024-04" db="EMBL/GenBank/DDBJ databases">
        <authorList>
            <consortium name="Genoscope - CEA"/>
            <person name="William W."/>
        </authorList>
    </citation>
    <scope>NUCLEOTIDE SEQUENCE [LARGE SCALE GENOMIC DNA]</scope>
</reference>
<dbReference type="Proteomes" id="UP001497497">
    <property type="component" value="Unassembled WGS sequence"/>
</dbReference>
<feature type="region of interest" description="Disordered" evidence="1">
    <location>
        <begin position="1"/>
        <end position="121"/>
    </location>
</feature>
<evidence type="ECO:0000313" key="3">
    <source>
        <dbReference type="Proteomes" id="UP001497497"/>
    </source>
</evidence>
<name>A0AAV2IB19_LYMST</name>
<dbReference type="AlphaFoldDB" id="A0AAV2IB19"/>
<organism evidence="2 3">
    <name type="scientific">Lymnaea stagnalis</name>
    <name type="common">Great pond snail</name>
    <name type="synonym">Helix stagnalis</name>
    <dbReference type="NCBI Taxonomy" id="6523"/>
    <lineage>
        <taxon>Eukaryota</taxon>
        <taxon>Metazoa</taxon>
        <taxon>Spiralia</taxon>
        <taxon>Lophotrochozoa</taxon>
        <taxon>Mollusca</taxon>
        <taxon>Gastropoda</taxon>
        <taxon>Heterobranchia</taxon>
        <taxon>Euthyneura</taxon>
        <taxon>Panpulmonata</taxon>
        <taxon>Hygrophila</taxon>
        <taxon>Lymnaeoidea</taxon>
        <taxon>Lymnaeidae</taxon>
        <taxon>Lymnaea</taxon>
    </lineage>
</organism>
<comment type="caution">
    <text evidence="2">The sequence shown here is derived from an EMBL/GenBank/DDBJ whole genome shotgun (WGS) entry which is preliminary data.</text>
</comment>
<dbReference type="EMBL" id="CAXITT010000573">
    <property type="protein sequence ID" value="CAL1543752.1"/>
    <property type="molecule type" value="Genomic_DNA"/>
</dbReference>
<feature type="compositionally biased region" description="Polar residues" evidence="1">
    <location>
        <begin position="74"/>
        <end position="96"/>
    </location>
</feature>
<keyword evidence="3" id="KW-1185">Reference proteome</keyword>
<gene>
    <name evidence="2" type="ORF">GSLYS_00017265001</name>
</gene>
<proteinExistence type="predicted"/>
<evidence type="ECO:0000313" key="2">
    <source>
        <dbReference type="EMBL" id="CAL1543752.1"/>
    </source>
</evidence>
<feature type="non-terminal residue" evidence="2">
    <location>
        <position position="1"/>
    </location>
</feature>
<accession>A0AAV2IB19</accession>
<evidence type="ECO:0000256" key="1">
    <source>
        <dbReference type="SAM" id="MobiDB-lite"/>
    </source>
</evidence>
<feature type="non-terminal residue" evidence="2">
    <location>
        <position position="121"/>
    </location>
</feature>
<protein>
    <submittedName>
        <fullName evidence="2">Uncharacterized protein</fullName>
    </submittedName>
</protein>
<sequence>ARTGPGARGGHRQEGNKKTTDVYKSDLNTKEVYEMSRRNDSPGLSQMSRHQDTPGLFNGSDNSPAHTVKPEGTTPPSGSKSHSISKAQRCFTTNGDDPNRSRPMVHKLDHSTATAGRHIPN</sequence>